<proteinExistence type="predicted"/>
<dbReference type="RefSeq" id="WP_342854920.1">
    <property type="nucleotide sequence ID" value="NZ_JBBMRA010000017.1"/>
</dbReference>
<sequence>MPIHAITPEYKGEVLDKLENFNGNQVVYVGWDHHLMFCSAFAYPLVPDMPFRALLEDVMPEAFSLHPEFSKINWEKAEWLLDGQPFIPQLNASLVDQGIGHKSLLRFQTPELKGFQEAGI</sequence>
<dbReference type="Proteomes" id="UP001449225">
    <property type="component" value="Unassembled WGS sequence"/>
</dbReference>
<organism evidence="1 2">
    <name type="scientific">Neptuniibacter pectenicola</name>
    <dbReference type="NCBI Taxonomy" id="1806669"/>
    <lineage>
        <taxon>Bacteria</taxon>
        <taxon>Pseudomonadati</taxon>
        <taxon>Pseudomonadota</taxon>
        <taxon>Gammaproteobacteria</taxon>
        <taxon>Oceanospirillales</taxon>
        <taxon>Oceanospirillaceae</taxon>
        <taxon>Neptuniibacter</taxon>
    </lineage>
</organism>
<dbReference type="InterPro" id="IPR006756">
    <property type="entry name" value="Phenol_hydroxylase"/>
</dbReference>
<evidence type="ECO:0000313" key="1">
    <source>
        <dbReference type="EMBL" id="MEM5537649.1"/>
    </source>
</evidence>
<reference evidence="1 2" key="1">
    <citation type="submission" date="2024-03" db="EMBL/GenBank/DDBJ databases">
        <title>Community enrichment and isolation of bacterial strains for fucoidan degradation.</title>
        <authorList>
            <person name="Sichert A."/>
        </authorList>
    </citation>
    <scope>NUCLEOTIDE SEQUENCE [LARGE SCALE GENOMIC DNA]</scope>
    <source>
        <strain evidence="1 2">AS76</strain>
    </source>
</reference>
<accession>A0ABU9TWL4</accession>
<dbReference type="EMBL" id="JBBMRA010000017">
    <property type="protein sequence ID" value="MEM5537649.1"/>
    <property type="molecule type" value="Genomic_DNA"/>
</dbReference>
<dbReference type="InterPro" id="IPR043010">
    <property type="entry name" value="Phenol_hydroxylase_sf"/>
</dbReference>
<dbReference type="Gene3D" id="3.10.20.560">
    <property type="entry name" value="Phenol hydroxylase"/>
    <property type="match status" value="1"/>
</dbReference>
<keyword evidence="2" id="KW-1185">Reference proteome</keyword>
<name>A0ABU9TWL4_9GAMM</name>
<comment type="caution">
    <text evidence="1">The sequence shown here is derived from an EMBL/GenBank/DDBJ whole genome shotgun (WGS) entry which is preliminary data.</text>
</comment>
<protein>
    <submittedName>
        <fullName evidence="1">Phenol hydroxylase subunit P4</fullName>
    </submittedName>
</protein>
<gene>
    <name evidence="1" type="ORF">WNY58_14765</name>
</gene>
<evidence type="ECO:0000313" key="2">
    <source>
        <dbReference type="Proteomes" id="UP001449225"/>
    </source>
</evidence>
<dbReference type="Pfam" id="PF04663">
    <property type="entry name" value="Phenol_monoox"/>
    <property type="match status" value="1"/>
</dbReference>